<dbReference type="Pfam" id="PF00126">
    <property type="entry name" value="HTH_1"/>
    <property type="match status" value="1"/>
</dbReference>
<sequence length="296" mass="32716">MLRGRELPPLDALVIFEAAARLGNFSRAGLELGLTQSAISRQVNKLEAFLGSKLFTRTTSGVLLTPTGQTYSAEVGRILNDILGVTDGVRAWTGPRQVTIACSRAIADLWIMPRLGRMEAAIPSLELRLRVTDDVLHLRLDEFDLAVFYRREKPVGVAATILGREEIIPVCSPGAPRLGDTLDPILLSIEDPLREWLDWPDWIMAAQANLPTATRFWKLGGYQLAVEAAVGGLGITLGWTWLIREHLNSGKLVPAHDYTLASEGCFYLLRPADRHQRRIAREVADWLISSNEGDVS</sequence>
<gene>
    <name evidence="6" type="ORF">AA309_08160</name>
</gene>
<evidence type="ECO:0000256" key="3">
    <source>
        <dbReference type="ARBA" id="ARBA00023125"/>
    </source>
</evidence>
<keyword evidence="2" id="KW-0805">Transcription regulation</keyword>
<keyword evidence="7" id="KW-1185">Reference proteome</keyword>
<reference evidence="6 7" key="1">
    <citation type="submission" date="2015-05" db="EMBL/GenBank/DDBJ databases">
        <title>Draft genome sequence of Microvirga vignae strain BR3299, a novel nitrogen fixing bacteria isolated from Brazil semi-aired region.</title>
        <authorList>
            <person name="Zilli J.E."/>
            <person name="Passos S.R."/>
            <person name="Leite J."/>
            <person name="Baldani J.I."/>
            <person name="Xavier G.R."/>
            <person name="Rumjaneck N.G."/>
            <person name="Simoes-Araujo J.L."/>
        </authorList>
    </citation>
    <scope>NUCLEOTIDE SEQUENCE [LARGE SCALE GENOMIC DNA]</scope>
    <source>
        <strain evidence="6 7">BR3299</strain>
    </source>
</reference>
<keyword evidence="4" id="KW-0804">Transcription</keyword>
<dbReference type="PANTHER" id="PTHR30537:SF5">
    <property type="entry name" value="HTH-TYPE TRANSCRIPTIONAL ACTIVATOR TTDR-RELATED"/>
    <property type="match status" value="1"/>
</dbReference>
<dbReference type="SUPFAM" id="SSF46785">
    <property type="entry name" value="Winged helix' DNA-binding domain"/>
    <property type="match status" value="1"/>
</dbReference>
<comment type="caution">
    <text evidence="6">The sequence shown here is derived from an EMBL/GenBank/DDBJ whole genome shotgun (WGS) entry which is preliminary data.</text>
</comment>
<dbReference type="Gene3D" id="1.10.10.10">
    <property type="entry name" value="Winged helix-like DNA-binding domain superfamily/Winged helix DNA-binding domain"/>
    <property type="match status" value="1"/>
</dbReference>
<evidence type="ECO:0000256" key="2">
    <source>
        <dbReference type="ARBA" id="ARBA00023015"/>
    </source>
</evidence>
<dbReference type="InterPro" id="IPR000847">
    <property type="entry name" value="LysR_HTH_N"/>
</dbReference>
<evidence type="ECO:0000313" key="6">
    <source>
        <dbReference type="EMBL" id="KLK93618.1"/>
    </source>
</evidence>
<dbReference type="Proteomes" id="UP000035489">
    <property type="component" value="Unassembled WGS sequence"/>
</dbReference>
<dbReference type="Pfam" id="PF03466">
    <property type="entry name" value="LysR_substrate"/>
    <property type="match status" value="1"/>
</dbReference>
<dbReference type="InterPro" id="IPR036388">
    <property type="entry name" value="WH-like_DNA-bd_sf"/>
</dbReference>
<dbReference type="OrthoDB" id="9793571at2"/>
<dbReference type="EMBL" id="LCYG01000019">
    <property type="protein sequence ID" value="KLK93618.1"/>
    <property type="molecule type" value="Genomic_DNA"/>
</dbReference>
<evidence type="ECO:0000313" key="7">
    <source>
        <dbReference type="Proteomes" id="UP000035489"/>
    </source>
</evidence>
<dbReference type="PATRIC" id="fig|1225564.3.peg.2171"/>
<dbReference type="InterPro" id="IPR058163">
    <property type="entry name" value="LysR-type_TF_proteobact-type"/>
</dbReference>
<dbReference type="PRINTS" id="PR00039">
    <property type="entry name" value="HTHLYSR"/>
</dbReference>
<protein>
    <submittedName>
        <fullName evidence="6">LysR family transcriptional regulator</fullName>
    </submittedName>
</protein>
<proteinExistence type="inferred from homology"/>
<evidence type="ECO:0000256" key="4">
    <source>
        <dbReference type="ARBA" id="ARBA00023163"/>
    </source>
</evidence>
<dbReference type="Gene3D" id="3.40.190.10">
    <property type="entry name" value="Periplasmic binding protein-like II"/>
    <property type="match status" value="2"/>
</dbReference>
<dbReference type="STRING" id="1225564.AA309_08160"/>
<feature type="domain" description="HTH lysR-type" evidence="5">
    <location>
        <begin position="8"/>
        <end position="65"/>
    </location>
</feature>
<dbReference type="GO" id="GO:0003700">
    <property type="term" value="F:DNA-binding transcription factor activity"/>
    <property type="evidence" value="ECO:0007669"/>
    <property type="project" value="InterPro"/>
</dbReference>
<organism evidence="6 7">
    <name type="scientific">Microvirga vignae</name>
    <dbReference type="NCBI Taxonomy" id="1225564"/>
    <lineage>
        <taxon>Bacteria</taxon>
        <taxon>Pseudomonadati</taxon>
        <taxon>Pseudomonadota</taxon>
        <taxon>Alphaproteobacteria</taxon>
        <taxon>Hyphomicrobiales</taxon>
        <taxon>Methylobacteriaceae</taxon>
        <taxon>Microvirga</taxon>
    </lineage>
</organism>
<dbReference type="FunFam" id="1.10.10.10:FF:000001">
    <property type="entry name" value="LysR family transcriptional regulator"/>
    <property type="match status" value="1"/>
</dbReference>
<dbReference type="PANTHER" id="PTHR30537">
    <property type="entry name" value="HTH-TYPE TRANSCRIPTIONAL REGULATOR"/>
    <property type="match status" value="1"/>
</dbReference>
<comment type="similarity">
    <text evidence="1">Belongs to the LysR transcriptional regulatory family.</text>
</comment>
<dbReference type="InterPro" id="IPR005119">
    <property type="entry name" value="LysR_subst-bd"/>
</dbReference>
<evidence type="ECO:0000256" key="1">
    <source>
        <dbReference type="ARBA" id="ARBA00009437"/>
    </source>
</evidence>
<dbReference type="AlphaFoldDB" id="A0A0H1REK0"/>
<dbReference type="InterPro" id="IPR036390">
    <property type="entry name" value="WH_DNA-bd_sf"/>
</dbReference>
<name>A0A0H1REK0_9HYPH</name>
<dbReference type="PROSITE" id="PS50931">
    <property type="entry name" value="HTH_LYSR"/>
    <property type="match status" value="1"/>
</dbReference>
<evidence type="ECO:0000259" key="5">
    <source>
        <dbReference type="PROSITE" id="PS50931"/>
    </source>
</evidence>
<accession>A0A0H1REK0</accession>
<keyword evidence="3" id="KW-0238">DNA-binding</keyword>
<dbReference type="SUPFAM" id="SSF53850">
    <property type="entry name" value="Periplasmic binding protein-like II"/>
    <property type="match status" value="1"/>
</dbReference>
<dbReference type="GO" id="GO:0003677">
    <property type="term" value="F:DNA binding"/>
    <property type="evidence" value="ECO:0007669"/>
    <property type="project" value="UniProtKB-KW"/>
</dbReference>